<sequence>MSGAEVMAIADFLRPILTELGELLNNTIKKQISYLCCYSCNVKELDDEISKLDFQKKILDEKIELAKVEWGEIKLPAEVEDWLTKVNEIQHQCIDIHNEGKKKTSNRFKWINPFIHYSLSRKARKTIEAAVQRRNQSFEQIANRVGASDLQPIPVTSETWLIRSRNLIENEVVDALKTKDVYLIGICGMGGIGITTSFSYL</sequence>
<protein>
    <submittedName>
        <fullName evidence="1">Uncharacterized protein</fullName>
    </submittedName>
</protein>
<name>A0ACC0AVM7_CATRO</name>
<organism evidence="1 2">
    <name type="scientific">Catharanthus roseus</name>
    <name type="common">Madagascar periwinkle</name>
    <name type="synonym">Vinca rosea</name>
    <dbReference type="NCBI Taxonomy" id="4058"/>
    <lineage>
        <taxon>Eukaryota</taxon>
        <taxon>Viridiplantae</taxon>
        <taxon>Streptophyta</taxon>
        <taxon>Embryophyta</taxon>
        <taxon>Tracheophyta</taxon>
        <taxon>Spermatophyta</taxon>
        <taxon>Magnoliopsida</taxon>
        <taxon>eudicotyledons</taxon>
        <taxon>Gunneridae</taxon>
        <taxon>Pentapetalae</taxon>
        <taxon>asterids</taxon>
        <taxon>lamiids</taxon>
        <taxon>Gentianales</taxon>
        <taxon>Apocynaceae</taxon>
        <taxon>Rauvolfioideae</taxon>
        <taxon>Vinceae</taxon>
        <taxon>Catharanthinae</taxon>
        <taxon>Catharanthus</taxon>
    </lineage>
</organism>
<accession>A0ACC0AVM7</accession>
<dbReference type="Proteomes" id="UP001060085">
    <property type="component" value="Linkage Group LG05"/>
</dbReference>
<evidence type="ECO:0000313" key="2">
    <source>
        <dbReference type="Proteomes" id="UP001060085"/>
    </source>
</evidence>
<proteinExistence type="predicted"/>
<reference evidence="2" key="1">
    <citation type="journal article" date="2023" name="Nat. Plants">
        <title>Single-cell RNA sequencing provides a high-resolution roadmap for understanding the multicellular compartmentation of specialized metabolism.</title>
        <authorList>
            <person name="Sun S."/>
            <person name="Shen X."/>
            <person name="Li Y."/>
            <person name="Li Y."/>
            <person name="Wang S."/>
            <person name="Li R."/>
            <person name="Zhang H."/>
            <person name="Shen G."/>
            <person name="Guo B."/>
            <person name="Wei J."/>
            <person name="Xu J."/>
            <person name="St-Pierre B."/>
            <person name="Chen S."/>
            <person name="Sun C."/>
        </authorList>
    </citation>
    <scope>NUCLEOTIDE SEQUENCE [LARGE SCALE GENOMIC DNA]</scope>
</reference>
<gene>
    <name evidence="1" type="ORF">M9H77_24267</name>
</gene>
<comment type="caution">
    <text evidence="1">The sequence shown here is derived from an EMBL/GenBank/DDBJ whole genome shotgun (WGS) entry which is preliminary data.</text>
</comment>
<evidence type="ECO:0000313" key="1">
    <source>
        <dbReference type="EMBL" id="KAI5664944.1"/>
    </source>
</evidence>
<dbReference type="EMBL" id="CM044705">
    <property type="protein sequence ID" value="KAI5664944.1"/>
    <property type="molecule type" value="Genomic_DNA"/>
</dbReference>
<keyword evidence="2" id="KW-1185">Reference proteome</keyword>